<feature type="compositionally biased region" description="Basic and acidic residues" evidence="1">
    <location>
        <begin position="405"/>
        <end position="415"/>
    </location>
</feature>
<dbReference type="OrthoDB" id="5333304at2759"/>
<feature type="region of interest" description="Disordered" evidence="1">
    <location>
        <begin position="1"/>
        <end position="20"/>
    </location>
</feature>
<feature type="region of interest" description="Disordered" evidence="1">
    <location>
        <begin position="821"/>
        <end position="846"/>
    </location>
</feature>
<evidence type="ECO:0000313" key="3">
    <source>
        <dbReference type="Proteomes" id="UP000319663"/>
    </source>
</evidence>
<gene>
    <name evidence="2" type="ORF">MPDQ_005753</name>
</gene>
<evidence type="ECO:0000313" key="2">
    <source>
        <dbReference type="EMBL" id="TQB73551.1"/>
    </source>
</evidence>
<proteinExistence type="predicted"/>
<feature type="region of interest" description="Disordered" evidence="1">
    <location>
        <begin position="193"/>
        <end position="500"/>
    </location>
</feature>
<comment type="caution">
    <text evidence="2">The sequence shown here is derived from an EMBL/GenBank/DDBJ whole genome shotgun (WGS) entry which is preliminary data.</text>
</comment>
<organism evidence="2 3">
    <name type="scientific">Monascus purpureus</name>
    <name type="common">Red mold</name>
    <name type="synonym">Monascus anka</name>
    <dbReference type="NCBI Taxonomy" id="5098"/>
    <lineage>
        <taxon>Eukaryota</taxon>
        <taxon>Fungi</taxon>
        <taxon>Dikarya</taxon>
        <taxon>Ascomycota</taxon>
        <taxon>Pezizomycotina</taxon>
        <taxon>Eurotiomycetes</taxon>
        <taxon>Eurotiomycetidae</taxon>
        <taxon>Eurotiales</taxon>
        <taxon>Aspergillaceae</taxon>
        <taxon>Monascus</taxon>
    </lineage>
</organism>
<keyword evidence="3" id="KW-1185">Reference proteome</keyword>
<reference evidence="2 3" key="1">
    <citation type="submission" date="2019-06" db="EMBL/GenBank/DDBJ databases">
        <title>Wine fermentation using esterase from Monascus purpureus.</title>
        <authorList>
            <person name="Geng C."/>
            <person name="Zhang Y."/>
        </authorList>
    </citation>
    <scope>NUCLEOTIDE SEQUENCE [LARGE SCALE GENOMIC DNA]</scope>
    <source>
        <strain evidence="2">HQ1</strain>
    </source>
</reference>
<feature type="compositionally biased region" description="Polar residues" evidence="1">
    <location>
        <begin position="207"/>
        <end position="220"/>
    </location>
</feature>
<dbReference type="Proteomes" id="UP000319663">
    <property type="component" value="Unassembled WGS sequence"/>
</dbReference>
<dbReference type="STRING" id="5098.A0A507R016"/>
<dbReference type="AlphaFoldDB" id="A0A507R016"/>
<protein>
    <submittedName>
        <fullName evidence="2">Uncharacterized protein</fullName>
    </submittedName>
</protein>
<name>A0A507R016_MONPU</name>
<evidence type="ECO:0000256" key="1">
    <source>
        <dbReference type="SAM" id="MobiDB-lite"/>
    </source>
</evidence>
<feature type="region of interest" description="Disordered" evidence="1">
    <location>
        <begin position="48"/>
        <end position="123"/>
    </location>
</feature>
<sequence length="846" mass="95266">MTAPEATQAPTASTPAPLTTDQCVQEYEKILRISDEVFAGTHPRLKVPQQFVRKVPPRSSQKASIAPAQVATSGPSGAVSEKKSQHESVATGPAPSQAAYSANGAAVETPTTAPTSTAHIVPKPTSEIDPIFLTKSDDLVRAELQLQRQRVERVLREQLEQKRLESRYKASLMDSKPDFDVSDVLNRALEIVKPIGPDDVHKPNGTALPSDSLDGNSFYSSRAPDSPQHREPQKPSPESERHALPSTSDEVATDVPVDQYSDELRRLEALNPSGSDQEMRDTFSVADQHLPHQRQAHAGQVDSFTERPRAVQQHAEVLEESEYSPPAPDVPPMAKGDSREYHKGLPNNARQRAPGRGHRTRRSLSPASDVRIVRNHITSPAAPQPSRVSPLAISTGPSSQQPRYSRPEYTRREPASGRASPDIPAQQLMPRKRRRVHDERDHPVFYRRPAVDSSGTYIKEEPVSPPPFADTPPAPRTRPAPERPIYIDIASPRYTPVADRREAPVREPVYEYDPYTRAPENEIHVEPAIPRAVSRVSTRRPMRDDQDLRRVASLNQLRQPELSRDYVDYPAPGSMRASSYAVVERPAPERARYYEEPAPVYTRRYIPVDEPSLPPRYRETYIEEELPAPIMGPPQRRIVVDEHGNQYYETVHAPPRLQPVSRPATQITKPEVYDDRVPTRAASVRAASIVEDAYGERRYVQEMPPPPPQVTYRRAADYTQPALGERRGYAPAIDGREAFPRSASVQVADYPRRTAYVEEPEVPRERLVRMSSVRPVHTRYDEPREVGVYVDDDARRPRDYVERPVYVSTTRPMREERYYEDGNPDRMVIDGGRPDVAQAQRVPPRY</sequence>
<dbReference type="EMBL" id="VIFY01000042">
    <property type="protein sequence ID" value="TQB73551.1"/>
    <property type="molecule type" value="Genomic_DNA"/>
</dbReference>
<feature type="compositionally biased region" description="Basic and acidic residues" evidence="1">
    <location>
        <begin position="227"/>
        <end position="243"/>
    </location>
</feature>
<feature type="compositionally biased region" description="Pro residues" evidence="1">
    <location>
        <begin position="463"/>
        <end position="478"/>
    </location>
</feature>
<accession>A0A507R016</accession>
<feature type="compositionally biased region" description="Basic residues" evidence="1">
    <location>
        <begin position="353"/>
        <end position="362"/>
    </location>
</feature>
<feature type="compositionally biased region" description="Polar residues" evidence="1">
    <location>
        <begin position="109"/>
        <end position="118"/>
    </location>
</feature>